<evidence type="ECO:0000259" key="3">
    <source>
        <dbReference type="PROSITE" id="PS01124"/>
    </source>
</evidence>
<gene>
    <name evidence="4" type="ordered locus">Cpin_4602</name>
</gene>
<evidence type="ECO:0000313" key="5">
    <source>
        <dbReference type="Proteomes" id="UP000002215"/>
    </source>
</evidence>
<dbReference type="GO" id="GO:0043565">
    <property type="term" value="F:sequence-specific DNA binding"/>
    <property type="evidence" value="ECO:0007669"/>
    <property type="project" value="InterPro"/>
</dbReference>
<keyword evidence="1" id="KW-0805">Transcription regulation</keyword>
<dbReference type="Pfam" id="PF12833">
    <property type="entry name" value="HTH_18"/>
    <property type="match status" value="1"/>
</dbReference>
<evidence type="ECO:0000256" key="1">
    <source>
        <dbReference type="ARBA" id="ARBA00023015"/>
    </source>
</evidence>
<reference evidence="4 5" key="2">
    <citation type="journal article" date="2010" name="Stand. Genomic Sci.">
        <title>Complete genome sequence of Chitinophaga pinensis type strain (UQM 2034).</title>
        <authorList>
            <person name="Glavina Del Rio T."/>
            <person name="Abt B."/>
            <person name="Spring S."/>
            <person name="Lapidus A."/>
            <person name="Nolan M."/>
            <person name="Tice H."/>
            <person name="Copeland A."/>
            <person name="Cheng J.F."/>
            <person name="Chen F."/>
            <person name="Bruce D."/>
            <person name="Goodwin L."/>
            <person name="Pitluck S."/>
            <person name="Ivanova N."/>
            <person name="Mavromatis K."/>
            <person name="Mikhailova N."/>
            <person name="Pati A."/>
            <person name="Chen A."/>
            <person name="Palaniappan K."/>
            <person name="Land M."/>
            <person name="Hauser L."/>
            <person name="Chang Y.J."/>
            <person name="Jeffries C.D."/>
            <person name="Chain P."/>
            <person name="Saunders E."/>
            <person name="Detter J.C."/>
            <person name="Brettin T."/>
            <person name="Rohde M."/>
            <person name="Goker M."/>
            <person name="Bristow J."/>
            <person name="Eisen J.A."/>
            <person name="Markowitz V."/>
            <person name="Hugenholtz P."/>
            <person name="Kyrpides N.C."/>
            <person name="Klenk H.P."/>
            <person name="Lucas S."/>
        </authorList>
    </citation>
    <scope>NUCLEOTIDE SEQUENCE [LARGE SCALE GENOMIC DNA]</scope>
    <source>
        <strain evidence="5">ATCC 43595 / DSM 2588 / LMG 13176 / NBRC 15968 / NCIMB 11800 / UQM 2034</strain>
    </source>
</reference>
<sequence>MPVKKTSQDTIRSVGAYIAAHPERRFTIVELSLHFHIRTTALKAAFKAEFGVTIHQYHLQVSMQKARQHLEAGQQVKETALQFGYRHIGNFSRAFKKVHNTPPEAHKQ</sequence>
<dbReference type="Proteomes" id="UP000002215">
    <property type="component" value="Chromosome"/>
</dbReference>
<dbReference type="SMART" id="SM00342">
    <property type="entry name" value="HTH_ARAC"/>
    <property type="match status" value="1"/>
</dbReference>
<organism evidence="4 5">
    <name type="scientific">Chitinophaga pinensis (strain ATCC 43595 / DSM 2588 / LMG 13176 / NBRC 15968 / NCIMB 11800 / UQM 2034)</name>
    <dbReference type="NCBI Taxonomy" id="485918"/>
    <lineage>
        <taxon>Bacteria</taxon>
        <taxon>Pseudomonadati</taxon>
        <taxon>Bacteroidota</taxon>
        <taxon>Chitinophagia</taxon>
        <taxon>Chitinophagales</taxon>
        <taxon>Chitinophagaceae</taxon>
        <taxon>Chitinophaga</taxon>
    </lineage>
</organism>
<evidence type="ECO:0000256" key="2">
    <source>
        <dbReference type="ARBA" id="ARBA00023163"/>
    </source>
</evidence>
<name>A0A979GTF5_CHIPD</name>
<dbReference type="KEGG" id="cpi:Cpin_4602"/>
<dbReference type="OrthoDB" id="670089at2"/>
<feature type="domain" description="HTH araC/xylS-type" evidence="3">
    <location>
        <begin position="12"/>
        <end position="108"/>
    </location>
</feature>
<dbReference type="RefSeq" id="WP_012792211.1">
    <property type="nucleotide sequence ID" value="NC_013132.1"/>
</dbReference>
<dbReference type="PANTHER" id="PTHR47893:SF1">
    <property type="entry name" value="REGULATORY PROTEIN PCHR"/>
    <property type="match status" value="1"/>
</dbReference>
<dbReference type="InterPro" id="IPR018060">
    <property type="entry name" value="HTH_AraC"/>
</dbReference>
<dbReference type="GO" id="GO:0003700">
    <property type="term" value="F:DNA-binding transcription factor activity"/>
    <property type="evidence" value="ECO:0007669"/>
    <property type="project" value="InterPro"/>
</dbReference>
<dbReference type="PANTHER" id="PTHR47893">
    <property type="entry name" value="REGULATORY PROTEIN PCHR"/>
    <property type="match status" value="1"/>
</dbReference>
<protein>
    <submittedName>
        <fullName evidence="4">Transcriptional regulator, AraC family</fullName>
    </submittedName>
</protein>
<accession>A0A979GTF5</accession>
<reference evidence="5" key="1">
    <citation type="submission" date="2009-08" db="EMBL/GenBank/DDBJ databases">
        <title>The complete genome of Chitinophaga pinensis DSM 2588.</title>
        <authorList>
            <consortium name="US DOE Joint Genome Institute (JGI-PGF)"/>
            <person name="Lucas S."/>
            <person name="Copeland A."/>
            <person name="Lapidus A."/>
            <person name="Glavina del Rio T."/>
            <person name="Dalin E."/>
            <person name="Tice H."/>
            <person name="Bruce D."/>
            <person name="Goodwin L."/>
            <person name="Pitluck S."/>
            <person name="Kyrpides N."/>
            <person name="Mavromatis K."/>
            <person name="Ivanova N."/>
            <person name="Mikhailova N."/>
            <person name="Sims D."/>
            <person name="Meinche L."/>
            <person name="Brettin T."/>
            <person name="Detter J.C."/>
            <person name="Han C."/>
            <person name="Larimer F."/>
            <person name="Land M."/>
            <person name="Hauser L."/>
            <person name="Markowitz V."/>
            <person name="Cheng J.-F."/>
            <person name="Hugenholtz P."/>
            <person name="Woyke T."/>
            <person name="Wu D."/>
            <person name="Spring S."/>
            <person name="Klenk H.-P."/>
            <person name="Eisen J.A."/>
        </authorList>
    </citation>
    <scope>NUCLEOTIDE SEQUENCE [LARGE SCALE GENOMIC DNA]</scope>
    <source>
        <strain evidence="5">ATCC 43595 / DSM 2588 / LMG 13176 / NBRC 15968 / NCIMB 11800 / UQM 2034</strain>
    </source>
</reference>
<proteinExistence type="predicted"/>
<dbReference type="AlphaFoldDB" id="A0A979GTF5"/>
<dbReference type="Gene3D" id="1.10.10.60">
    <property type="entry name" value="Homeodomain-like"/>
    <property type="match status" value="1"/>
</dbReference>
<dbReference type="PROSITE" id="PS01124">
    <property type="entry name" value="HTH_ARAC_FAMILY_2"/>
    <property type="match status" value="1"/>
</dbReference>
<dbReference type="SUPFAM" id="SSF46689">
    <property type="entry name" value="Homeodomain-like"/>
    <property type="match status" value="2"/>
</dbReference>
<dbReference type="EMBL" id="CP001699">
    <property type="protein sequence ID" value="ACU62043.1"/>
    <property type="molecule type" value="Genomic_DNA"/>
</dbReference>
<evidence type="ECO:0000313" key="4">
    <source>
        <dbReference type="EMBL" id="ACU62043.1"/>
    </source>
</evidence>
<dbReference type="InterPro" id="IPR009057">
    <property type="entry name" value="Homeodomain-like_sf"/>
</dbReference>
<keyword evidence="2" id="KW-0804">Transcription</keyword>
<dbReference type="InterPro" id="IPR053142">
    <property type="entry name" value="PchR_regulatory_protein"/>
</dbReference>